<keyword evidence="3" id="KW-1133">Transmembrane helix</keyword>
<dbReference type="InterPro" id="IPR004474">
    <property type="entry name" value="LytR_CpsA_psr"/>
</dbReference>
<evidence type="ECO:0000313" key="5">
    <source>
        <dbReference type="EMBL" id="MBB6678710.1"/>
    </source>
</evidence>
<protein>
    <submittedName>
        <fullName evidence="5">LCP family protein</fullName>
    </submittedName>
</protein>
<feature type="compositionally biased region" description="Low complexity" evidence="2">
    <location>
        <begin position="356"/>
        <end position="373"/>
    </location>
</feature>
<keyword evidence="3" id="KW-0812">Transmembrane</keyword>
<dbReference type="InterPro" id="IPR050922">
    <property type="entry name" value="LytR/CpsA/Psr_CW_biosynth"/>
</dbReference>
<keyword evidence="3" id="KW-0472">Membrane</keyword>
<feature type="region of interest" description="Disordered" evidence="2">
    <location>
        <begin position="346"/>
        <end position="373"/>
    </location>
</feature>
<evidence type="ECO:0000256" key="2">
    <source>
        <dbReference type="SAM" id="MobiDB-lite"/>
    </source>
</evidence>
<proteinExistence type="inferred from homology"/>
<name>A0A841THJ5_9BACL</name>
<evidence type="ECO:0000259" key="4">
    <source>
        <dbReference type="Pfam" id="PF03816"/>
    </source>
</evidence>
<gene>
    <name evidence="5" type="ORF">H4Q31_15575</name>
</gene>
<evidence type="ECO:0000256" key="1">
    <source>
        <dbReference type="ARBA" id="ARBA00006068"/>
    </source>
</evidence>
<evidence type="ECO:0000313" key="6">
    <source>
        <dbReference type="Proteomes" id="UP000574133"/>
    </source>
</evidence>
<dbReference type="AlphaFoldDB" id="A0A841THJ5"/>
<dbReference type="Proteomes" id="UP000574133">
    <property type="component" value="Unassembled WGS sequence"/>
</dbReference>
<feature type="region of interest" description="Disordered" evidence="2">
    <location>
        <begin position="1"/>
        <end position="25"/>
    </location>
</feature>
<feature type="transmembrane region" description="Helical" evidence="3">
    <location>
        <begin position="32"/>
        <end position="55"/>
    </location>
</feature>
<accession>A0A841THJ5</accession>
<dbReference type="PANTHER" id="PTHR33392">
    <property type="entry name" value="POLYISOPRENYL-TEICHOIC ACID--PEPTIDOGLYCAN TEICHOIC ACID TRANSFERASE TAGU"/>
    <property type="match status" value="1"/>
</dbReference>
<comment type="caution">
    <text evidence="5">The sequence shown here is derived from an EMBL/GenBank/DDBJ whole genome shotgun (WGS) entry which is preliminary data.</text>
</comment>
<dbReference type="Pfam" id="PF03816">
    <property type="entry name" value="LytR_cpsA_psr"/>
    <property type="match status" value="1"/>
</dbReference>
<dbReference type="EMBL" id="JACJVN010000059">
    <property type="protein sequence ID" value="MBB6678710.1"/>
    <property type="molecule type" value="Genomic_DNA"/>
</dbReference>
<dbReference type="NCBIfam" id="TIGR00350">
    <property type="entry name" value="lytR_cpsA_psr"/>
    <property type="match status" value="1"/>
</dbReference>
<comment type="similarity">
    <text evidence="1">Belongs to the LytR/CpsA/Psr (LCP) family.</text>
</comment>
<evidence type="ECO:0000256" key="3">
    <source>
        <dbReference type="SAM" id="Phobius"/>
    </source>
</evidence>
<reference evidence="5 6" key="1">
    <citation type="submission" date="2020-08" db="EMBL/GenBank/DDBJ databases">
        <title>Cohnella phylogeny.</title>
        <authorList>
            <person name="Dunlap C."/>
        </authorList>
    </citation>
    <scope>NUCLEOTIDE SEQUENCE [LARGE SCALE GENOMIC DNA]</scope>
    <source>
        <strain evidence="5 6">DSM 103658</strain>
    </source>
</reference>
<organism evidence="5 6">
    <name type="scientific">Cohnella lubricantis</name>
    <dbReference type="NCBI Taxonomy" id="2163172"/>
    <lineage>
        <taxon>Bacteria</taxon>
        <taxon>Bacillati</taxon>
        <taxon>Bacillota</taxon>
        <taxon>Bacilli</taxon>
        <taxon>Bacillales</taxon>
        <taxon>Paenibacillaceae</taxon>
        <taxon>Cohnella</taxon>
    </lineage>
</organism>
<keyword evidence="6" id="KW-1185">Reference proteome</keyword>
<feature type="domain" description="Cell envelope-related transcriptional attenuator" evidence="4">
    <location>
        <begin position="105"/>
        <end position="275"/>
    </location>
</feature>
<dbReference type="PANTHER" id="PTHR33392:SF6">
    <property type="entry name" value="POLYISOPRENYL-TEICHOIC ACID--PEPTIDOGLYCAN TEICHOIC ACID TRANSFERASE TAGU"/>
    <property type="match status" value="1"/>
</dbReference>
<dbReference type="Gene3D" id="3.40.630.190">
    <property type="entry name" value="LCP protein"/>
    <property type="match status" value="1"/>
</dbReference>
<sequence length="373" mass="40714">MSSTAPLPPRSRGNAAGTAGVKKKPKRRPRRWVRLLFSLLALIIIVLAVYAGALWKQAQEALEDIALKPGVGAAEPIASADRAQVKPLAMLLLGMDTRKQTGSMNTDVIMVIAMNPKSNTATVVSVPRDSNLEMSGYKRQKVNAFYAGFHRTAKSEEDLEGEAADAYARDKSREMFAEFFDIPIDYTAVINFQGFVDVVDKLGGIDVYVDQDMRYNDSADGTHIDLQKGDQHLDGGEALDFVRYRKSNDGTAASSDFARNDRQSRVLAAIVDKMKTIGGVSKLPGVIGAVGDNMRTDIPKAQITNMLKAYYDINSSDIRFIPLEGVWKSPYVYLNQDKVEEAKQALAEELSAEGRSASQQSEPAAAASPSEDE</sequence>